<dbReference type="Proteomes" id="UP001317259">
    <property type="component" value="Unassembled WGS sequence"/>
</dbReference>
<keyword evidence="2" id="KW-1185">Reference proteome</keyword>
<protein>
    <submittedName>
        <fullName evidence="1">Uncharacterized protein</fullName>
    </submittedName>
</protein>
<comment type="caution">
    <text evidence="1">The sequence shown here is derived from an EMBL/GenBank/DDBJ whole genome shotgun (WGS) entry which is preliminary data.</text>
</comment>
<evidence type="ECO:0000313" key="1">
    <source>
        <dbReference type="EMBL" id="MCK2214062.1"/>
    </source>
</evidence>
<evidence type="ECO:0000313" key="2">
    <source>
        <dbReference type="Proteomes" id="UP001317259"/>
    </source>
</evidence>
<dbReference type="RefSeq" id="WP_242373395.1">
    <property type="nucleotide sequence ID" value="NZ_JAKRKC020000001.1"/>
</dbReference>
<gene>
    <name evidence="1" type="ORF">MF672_009710</name>
</gene>
<accession>A0ABT0FNY5</accession>
<organism evidence="1 2">
    <name type="scientific">Actinomadura luzonensis</name>
    <dbReference type="NCBI Taxonomy" id="2805427"/>
    <lineage>
        <taxon>Bacteria</taxon>
        <taxon>Bacillati</taxon>
        <taxon>Actinomycetota</taxon>
        <taxon>Actinomycetes</taxon>
        <taxon>Streptosporangiales</taxon>
        <taxon>Thermomonosporaceae</taxon>
        <taxon>Actinomadura</taxon>
    </lineage>
</organism>
<name>A0ABT0FNY5_9ACTN</name>
<sequence>MAALILNRQRLLASRDALDWAAAGLPYIGALLVELEDESWYVQVAKIAGAEHYLMEHRAGEARRHVWAIAHSRADLVRALLGFAQRDETWMTGFQWEALEFDEQTRYVRLPPHHPMSSRSGLIIDGFDGPSTVSDDEHDALRNEF</sequence>
<proteinExistence type="predicted"/>
<dbReference type="EMBL" id="JAKRKC020000001">
    <property type="protein sequence ID" value="MCK2214062.1"/>
    <property type="molecule type" value="Genomic_DNA"/>
</dbReference>
<reference evidence="1 2" key="1">
    <citation type="submission" date="2022-04" db="EMBL/GenBank/DDBJ databases">
        <title>Genome draft of Actinomadura sp. ATCC 31491.</title>
        <authorList>
            <person name="Shi X."/>
            <person name="Du Y."/>
        </authorList>
    </citation>
    <scope>NUCLEOTIDE SEQUENCE [LARGE SCALE GENOMIC DNA]</scope>
    <source>
        <strain evidence="1 2">ATCC 31491</strain>
    </source>
</reference>